<gene>
    <name evidence="4" type="ORF">GCM10009824_12360</name>
</gene>
<evidence type="ECO:0000256" key="2">
    <source>
        <dbReference type="ARBA" id="ARBA00022801"/>
    </source>
</evidence>
<keyword evidence="5" id="KW-1185">Reference proteome</keyword>
<proteinExistence type="predicted"/>
<evidence type="ECO:0000256" key="1">
    <source>
        <dbReference type="ARBA" id="ARBA00022729"/>
    </source>
</evidence>
<evidence type="ECO:0000313" key="4">
    <source>
        <dbReference type="EMBL" id="GAA2114823.1"/>
    </source>
</evidence>
<dbReference type="SUPFAM" id="SSF53474">
    <property type="entry name" value="alpha/beta-Hydrolases"/>
    <property type="match status" value="1"/>
</dbReference>
<sequence length="692" mass="76769">MLAQSALWVSEHRVSVTYMTFRVDTPEHLIASPRLSGFNTHESGTVVALRKELSTDGKKYVTQAWSVGTDQDEIQTRQLTHDQHGVSEVCPGVGGALFFSSARPASQDDKDRTRLWLLPPYGEARMILERPGGVEDLKLGGDRLFFVSGTLPSARHANEVTAENERLDNLREDSGVSAVLYESAPTRDWDHDLGPDVPTLWFVDAVAAADGASVQDQARHVRLPEGRLLGYEPSPDGSFAVVTVQAWMDGGWERSEIWRVPVTDDGTGEPELIRPVEQDTWWEAGPVSPDGARAIIVKERLWTSTQNLSISLCVYDFASGDAREILPGDQYWGEDPQWIDEATVVCSADYRGRGIVLRISCAPGDEPRVDIAAGGDGQGWTYRSVHVTGERLWALRSRLDRPEELVSWPSEGFSSDPAPVQGLLPDATPAGRLEEVTTAAEDGTEIRAWLALPDTAAAEELPLLVFVHGGPWASNNAWSWRWNPWPFVASGYAVLLPDPAISTGYGQHMIDRGQQELGGTPFTDVMALVEATTQRQDIDGERQALLGGSYGGYMANWVAGHTGDRFKCIVTHASLWDLNTMGSTTDNTEWEEAMVPSQADHYSPHRFVGDIQVPMLVIHGDKDYRVPISQGLQLWSDLQRHTAVEGHRFLYFPDENHWILKPANARTWYETVLAFVDEHVQDKPWHRPELLG</sequence>
<reference evidence="5" key="1">
    <citation type="journal article" date="2019" name="Int. J. Syst. Evol. Microbiol.">
        <title>The Global Catalogue of Microorganisms (GCM) 10K type strain sequencing project: providing services to taxonomists for standard genome sequencing and annotation.</title>
        <authorList>
            <consortium name="The Broad Institute Genomics Platform"/>
            <consortium name="The Broad Institute Genome Sequencing Center for Infectious Disease"/>
            <person name="Wu L."/>
            <person name="Ma J."/>
        </authorList>
    </citation>
    <scope>NUCLEOTIDE SEQUENCE [LARGE SCALE GENOMIC DNA]</scope>
    <source>
        <strain evidence="5">JCM 15914</strain>
    </source>
</reference>
<organism evidence="4 5">
    <name type="scientific">Kocuria atrinae</name>
    <dbReference type="NCBI Taxonomy" id="592377"/>
    <lineage>
        <taxon>Bacteria</taxon>
        <taxon>Bacillati</taxon>
        <taxon>Actinomycetota</taxon>
        <taxon>Actinomycetes</taxon>
        <taxon>Micrococcales</taxon>
        <taxon>Micrococcaceae</taxon>
        <taxon>Kocuria</taxon>
    </lineage>
</organism>
<name>A0ABP5JAF2_9MICC</name>
<evidence type="ECO:0000259" key="3">
    <source>
        <dbReference type="Pfam" id="PF00326"/>
    </source>
</evidence>
<dbReference type="Gene3D" id="3.40.50.1820">
    <property type="entry name" value="alpha/beta hydrolase"/>
    <property type="match status" value="1"/>
</dbReference>
<dbReference type="SUPFAM" id="SSF82171">
    <property type="entry name" value="DPP6 N-terminal domain-like"/>
    <property type="match status" value="1"/>
</dbReference>
<dbReference type="PANTHER" id="PTHR42776:SF13">
    <property type="entry name" value="DIPEPTIDYL-PEPTIDASE 5"/>
    <property type="match status" value="1"/>
</dbReference>
<feature type="domain" description="Peptidase S9 prolyl oligopeptidase catalytic" evidence="3">
    <location>
        <begin position="478"/>
        <end position="681"/>
    </location>
</feature>
<dbReference type="EMBL" id="BAAAQA010000014">
    <property type="protein sequence ID" value="GAA2114823.1"/>
    <property type="molecule type" value="Genomic_DNA"/>
</dbReference>
<dbReference type="InterPro" id="IPR029058">
    <property type="entry name" value="AB_hydrolase_fold"/>
</dbReference>
<dbReference type="InterPro" id="IPR001375">
    <property type="entry name" value="Peptidase_S9_cat"/>
</dbReference>
<dbReference type="Pfam" id="PF00326">
    <property type="entry name" value="Peptidase_S9"/>
    <property type="match status" value="1"/>
</dbReference>
<dbReference type="Proteomes" id="UP001500166">
    <property type="component" value="Unassembled WGS sequence"/>
</dbReference>
<comment type="caution">
    <text evidence="4">The sequence shown here is derived from an EMBL/GenBank/DDBJ whole genome shotgun (WGS) entry which is preliminary data.</text>
</comment>
<keyword evidence="2 4" id="KW-0378">Hydrolase</keyword>
<protein>
    <submittedName>
        <fullName evidence="4">Alpha/beta fold hydrolase</fullName>
    </submittedName>
</protein>
<accession>A0ABP5JAF2</accession>
<keyword evidence="1" id="KW-0732">Signal</keyword>
<dbReference type="GO" id="GO:0016787">
    <property type="term" value="F:hydrolase activity"/>
    <property type="evidence" value="ECO:0007669"/>
    <property type="project" value="UniProtKB-KW"/>
</dbReference>
<dbReference type="PANTHER" id="PTHR42776">
    <property type="entry name" value="SERINE PEPTIDASE S9 FAMILY MEMBER"/>
    <property type="match status" value="1"/>
</dbReference>
<evidence type="ECO:0000313" key="5">
    <source>
        <dbReference type="Proteomes" id="UP001500166"/>
    </source>
</evidence>